<keyword evidence="4 9" id="KW-0812">Transmembrane</keyword>
<protein>
    <recommendedName>
        <fullName evidence="10">t-SNARE coiled-coil homology domain-containing protein</fullName>
    </recommendedName>
</protein>
<evidence type="ECO:0000256" key="5">
    <source>
        <dbReference type="ARBA" id="ARBA00022927"/>
    </source>
</evidence>
<evidence type="ECO:0000256" key="3">
    <source>
        <dbReference type="ARBA" id="ARBA00022448"/>
    </source>
</evidence>
<evidence type="ECO:0000313" key="11">
    <source>
        <dbReference type="EMBL" id="ODQ67353.1"/>
    </source>
</evidence>
<comment type="similarity">
    <text evidence="2">Belongs to the syntaxin family.</text>
</comment>
<evidence type="ECO:0000256" key="8">
    <source>
        <dbReference type="ARBA" id="ARBA00023136"/>
    </source>
</evidence>
<dbReference type="AlphaFoldDB" id="A0A1E3PPJ2"/>
<sequence length="379" mass="43621">MPNLTSVFFELVNRTKTSLDLETLEQLRPKQYNSGKEPKKSQKDKLTQACIGVHNTTEELKSKIKTIQQSYLAGGNQNGRNQAKLVSFLSSETDKIIGSMGDDDIKHLTDSQRDEIDYQVRLVIQRTMSRISELQLVEKQRREELARINSNDGAQSFLNKFMRDEKKIKNMERDLQQHRDGMFWFLNNNLIRAGEMQSRIQQVRKEREMEKSKSMLHVVNNSDNEYGSSDDYPKGVDNFGQLNREFHEVKQEHLISGFEANHDTMPDTLELSPEQVQELESENHALLDSLNDTLAKAYAAEKSYNEIAELQTELLTRLSSQTEVIQNLFDNIEDTNTDVVAANQQLGSANKRNRHASKMIIYISTIVALILLFYDIWLG</sequence>
<dbReference type="SUPFAM" id="SSF58038">
    <property type="entry name" value="SNARE fusion complex"/>
    <property type="match status" value="1"/>
</dbReference>
<keyword evidence="7" id="KW-0175">Coiled coil</keyword>
<dbReference type="PROSITE" id="PS50192">
    <property type="entry name" value="T_SNARE"/>
    <property type="match status" value="1"/>
</dbReference>
<organism evidence="11 12">
    <name type="scientific">Nadsonia fulvescens var. elongata DSM 6958</name>
    <dbReference type="NCBI Taxonomy" id="857566"/>
    <lineage>
        <taxon>Eukaryota</taxon>
        <taxon>Fungi</taxon>
        <taxon>Dikarya</taxon>
        <taxon>Ascomycota</taxon>
        <taxon>Saccharomycotina</taxon>
        <taxon>Dipodascomycetes</taxon>
        <taxon>Dipodascales</taxon>
        <taxon>Dipodascales incertae sedis</taxon>
        <taxon>Nadsonia</taxon>
    </lineage>
</organism>
<dbReference type="Gene3D" id="1.20.5.110">
    <property type="match status" value="1"/>
</dbReference>
<gene>
    <name evidence="11" type="ORF">NADFUDRAFT_81856</name>
</gene>
<comment type="subcellular location">
    <subcellularLocation>
        <location evidence="1">Membrane</location>
        <topology evidence="1">Single-pass type IV membrane protein</topology>
    </subcellularLocation>
</comment>
<dbReference type="GO" id="GO:0015031">
    <property type="term" value="P:protein transport"/>
    <property type="evidence" value="ECO:0007669"/>
    <property type="project" value="UniProtKB-KW"/>
</dbReference>
<evidence type="ECO:0000256" key="1">
    <source>
        <dbReference type="ARBA" id="ARBA00004211"/>
    </source>
</evidence>
<evidence type="ECO:0000256" key="4">
    <source>
        <dbReference type="ARBA" id="ARBA00022692"/>
    </source>
</evidence>
<reference evidence="11 12" key="1">
    <citation type="journal article" date="2016" name="Proc. Natl. Acad. Sci. U.S.A.">
        <title>Comparative genomics of biotechnologically important yeasts.</title>
        <authorList>
            <person name="Riley R."/>
            <person name="Haridas S."/>
            <person name="Wolfe K.H."/>
            <person name="Lopes M.R."/>
            <person name="Hittinger C.T."/>
            <person name="Goeker M."/>
            <person name="Salamov A.A."/>
            <person name="Wisecaver J.H."/>
            <person name="Long T.M."/>
            <person name="Calvey C.H."/>
            <person name="Aerts A.L."/>
            <person name="Barry K.W."/>
            <person name="Choi C."/>
            <person name="Clum A."/>
            <person name="Coughlan A.Y."/>
            <person name="Deshpande S."/>
            <person name="Douglass A.P."/>
            <person name="Hanson S.J."/>
            <person name="Klenk H.-P."/>
            <person name="LaButti K.M."/>
            <person name="Lapidus A."/>
            <person name="Lindquist E.A."/>
            <person name="Lipzen A.M."/>
            <person name="Meier-Kolthoff J.P."/>
            <person name="Ohm R.A."/>
            <person name="Otillar R.P."/>
            <person name="Pangilinan J.L."/>
            <person name="Peng Y."/>
            <person name="Rokas A."/>
            <person name="Rosa C.A."/>
            <person name="Scheuner C."/>
            <person name="Sibirny A.A."/>
            <person name="Slot J.C."/>
            <person name="Stielow J.B."/>
            <person name="Sun H."/>
            <person name="Kurtzman C.P."/>
            <person name="Blackwell M."/>
            <person name="Grigoriev I.V."/>
            <person name="Jeffries T.W."/>
        </authorList>
    </citation>
    <scope>NUCLEOTIDE SEQUENCE [LARGE SCALE GENOMIC DNA]</scope>
    <source>
        <strain evidence="11 12">DSM 6958</strain>
    </source>
</reference>
<proteinExistence type="inferred from homology"/>
<feature type="transmembrane region" description="Helical" evidence="9">
    <location>
        <begin position="359"/>
        <end position="377"/>
    </location>
</feature>
<evidence type="ECO:0000256" key="9">
    <source>
        <dbReference type="SAM" id="Phobius"/>
    </source>
</evidence>
<keyword evidence="12" id="KW-1185">Reference proteome</keyword>
<evidence type="ECO:0000256" key="6">
    <source>
        <dbReference type="ARBA" id="ARBA00022989"/>
    </source>
</evidence>
<accession>A0A1E3PPJ2</accession>
<dbReference type="OrthoDB" id="342981at2759"/>
<dbReference type="Proteomes" id="UP000095009">
    <property type="component" value="Unassembled WGS sequence"/>
</dbReference>
<evidence type="ECO:0000256" key="7">
    <source>
        <dbReference type="ARBA" id="ARBA00023054"/>
    </source>
</evidence>
<keyword evidence="8 9" id="KW-0472">Membrane</keyword>
<dbReference type="Pfam" id="PF05739">
    <property type="entry name" value="SNARE"/>
    <property type="match status" value="1"/>
</dbReference>
<keyword evidence="3" id="KW-0813">Transport</keyword>
<dbReference type="STRING" id="857566.A0A1E3PPJ2"/>
<keyword evidence="5" id="KW-0653">Protein transport</keyword>
<dbReference type="GO" id="GO:0031201">
    <property type="term" value="C:SNARE complex"/>
    <property type="evidence" value="ECO:0007669"/>
    <property type="project" value="TreeGrafter"/>
</dbReference>
<evidence type="ECO:0000259" key="10">
    <source>
        <dbReference type="PROSITE" id="PS50192"/>
    </source>
</evidence>
<evidence type="ECO:0000256" key="2">
    <source>
        <dbReference type="ARBA" id="ARBA00009063"/>
    </source>
</evidence>
<name>A0A1E3PPJ2_9ASCO</name>
<dbReference type="PANTHER" id="PTHR15959">
    <property type="entry name" value="SYNTAXIN-18"/>
    <property type="match status" value="1"/>
</dbReference>
<feature type="domain" description="T-SNARE coiled-coil homology" evidence="10">
    <location>
        <begin position="302"/>
        <end position="349"/>
    </location>
</feature>
<dbReference type="GO" id="GO:0006890">
    <property type="term" value="P:retrograde vesicle-mediated transport, Golgi to endoplasmic reticulum"/>
    <property type="evidence" value="ECO:0007669"/>
    <property type="project" value="TreeGrafter"/>
</dbReference>
<dbReference type="EMBL" id="KV454407">
    <property type="protein sequence ID" value="ODQ67353.1"/>
    <property type="molecule type" value="Genomic_DNA"/>
</dbReference>
<dbReference type="InterPro" id="IPR000727">
    <property type="entry name" value="T_SNARE_dom"/>
</dbReference>
<dbReference type="PANTHER" id="PTHR15959:SF0">
    <property type="entry name" value="SYNTAXIN-18"/>
    <property type="match status" value="1"/>
</dbReference>
<dbReference type="GO" id="GO:0005783">
    <property type="term" value="C:endoplasmic reticulum"/>
    <property type="evidence" value="ECO:0007669"/>
    <property type="project" value="TreeGrafter"/>
</dbReference>
<keyword evidence="6 9" id="KW-1133">Transmembrane helix</keyword>
<evidence type="ECO:0000313" key="12">
    <source>
        <dbReference type="Proteomes" id="UP000095009"/>
    </source>
</evidence>